<keyword evidence="1" id="KW-0175">Coiled coil</keyword>
<dbReference type="Proteomes" id="UP001211907">
    <property type="component" value="Unassembled WGS sequence"/>
</dbReference>
<protein>
    <submittedName>
        <fullName evidence="2">Uncharacterized protein</fullName>
    </submittedName>
</protein>
<evidence type="ECO:0000256" key="1">
    <source>
        <dbReference type="SAM" id="Coils"/>
    </source>
</evidence>
<sequence>LLQTFVLFSTLEDRLKEAQERSTRLEQNALNATVEFRLVNSIRLLNAAREEIRDIEARIIDQEVRQGLDYTGKWNYQLQREHDEERDKCKKYEKLALEATTKELEKNALRLLDNSRSTTCNIEARFMDQQTRQGVPHQAAKENQQQQLKNDLAEATSNRSHYVKMGEDHYKISRKQFRSIRKIQGS</sequence>
<name>A0AAD5T0A6_9FUNG</name>
<keyword evidence="3" id="KW-1185">Reference proteome</keyword>
<dbReference type="EMBL" id="JADGJH010001178">
    <property type="protein sequence ID" value="KAJ3117242.1"/>
    <property type="molecule type" value="Genomic_DNA"/>
</dbReference>
<evidence type="ECO:0000313" key="2">
    <source>
        <dbReference type="EMBL" id="KAJ3117242.1"/>
    </source>
</evidence>
<proteinExistence type="predicted"/>
<reference evidence="2" key="1">
    <citation type="submission" date="2020-05" db="EMBL/GenBank/DDBJ databases">
        <title>Phylogenomic resolution of chytrid fungi.</title>
        <authorList>
            <person name="Stajich J.E."/>
            <person name="Amses K."/>
            <person name="Simmons R."/>
            <person name="Seto K."/>
            <person name="Myers J."/>
            <person name="Bonds A."/>
            <person name="Quandt C.A."/>
            <person name="Barry K."/>
            <person name="Liu P."/>
            <person name="Grigoriev I."/>
            <person name="Longcore J.E."/>
            <person name="James T.Y."/>
        </authorList>
    </citation>
    <scope>NUCLEOTIDE SEQUENCE</scope>
    <source>
        <strain evidence="2">JEL0513</strain>
    </source>
</reference>
<evidence type="ECO:0000313" key="3">
    <source>
        <dbReference type="Proteomes" id="UP001211907"/>
    </source>
</evidence>
<feature type="coiled-coil region" evidence="1">
    <location>
        <begin position="8"/>
        <end position="95"/>
    </location>
</feature>
<comment type="caution">
    <text evidence="2">The sequence shown here is derived from an EMBL/GenBank/DDBJ whole genome shotgun (WGS) entry which is preliminary data.</text>
</comment>
<organism evidence="2 3">
    <name type="scientific">Physocladia obscura</name>
    <dbReference type="NCBI Taxonomy" id="109957"/>
    <lineage>
        <taxon>Eukaryota</taxon>
        <taxon>Fungi</taxon>
        <taxon>Fungi incertae sedis</taxon>
        <taxon>Chytridiomycota</taxon>
        <taxon>Chytridiomycota incertae sedis</taxon>
        <taxon>Chytridiomycetes</taxon>
        <taxon>Chytridiales</taxon>
        <taxon>Chytriomycetaceae</taxon>
        <taxon>Physocladia</taxon>
    </lineage>
</organism>
<dbReference type="AlphaFoldDB" id="A0AAD5T0A6"/>
<gene>
    <name evidence="2" type="ORF">HK100_000868</name>
</gene>
<accession>A0AAD5T0A6</accession>
<feature type="non-terminal residue" evidence="2">
    <location>
        <position position="1"/>
    </location>
</feature>